<accession>A0AAV4X5W4</accession>
<gene>
    <name evidence="3" type="primary">AVEN_27630_1</name>
    <name evidence="3" type="ORF">CEXT_616531</name>
</gene>
<proteinExistence type="predicted"/>
<keyword evidence="1" id="KW-0472">Membrane</keyword>
<evidence type="ECO:0000313" key="3">
    <source>
        <dbReference type="EMBL" id="GIY90577.1"/>
    </source>
</evidence>
<dbReference type="Pfam" id="PF05380">
    <property type="entry name" value="Peptidase_A17"/>
    <property type="match status" value="1"/>
</dbReference>
<evidence type="ECO:0000259" key="2">
    <source>
        <dbReference type="Pfam" id="PF17921"/>
    </source>
</evidence>
<dbReference type="AlphaFoldDB" id="A0AAV4X5W4"/>
<keyword evidence="1" id="KW-0812">Transmembrane</keyword>
<dbReference type="EMBL" id="BPLR01017328">
    <property type="protein sequence ID" value="GIY90577.1"/>
    <property type="molecule type" value="Genomic_DNA"/>
</dbReference>
<reference evidence="3 4" key="1">
    <citation type="submission" date="2021-06" db="EMBL/GenBank/DDBJ databases">
        <title>Caerostris extrusa draft genome.</title>
        <authorList>
            <person name="Kono N."/>
            <person name="Arakawa K."/>
        </authorList>
    </citation>
    <scope>NUCLEOTIDE SEQUENCE [LARGE SCALE GENOMIC DNA]</scope>
</reference>
<protein>
    <submittedName>
        <fullName evidence="3">Reverse transcriptase</fullName>
    </submittedName>
</protein>
<evidence type="ECO:0000313" key="4">
    <source>
        <dbReference type="Proteomes" id="UP001054945"/>
    </source>
</evidence>
<comment type="caution">
    <text evidence="3">The sequence shown here is derived from an EMBL/GenBank/DDBJ whole genome shotgun (WGS) entry which is preliminary data.</text>
</comment>
<dbReference type="PANTHER" id="PTHR47331">
    <property type="entry name" value="PHD-TYPE DOMAIN-CONTAINING PROTEIN"/>
    <property type="match status" value="1"/>
</dbReference>
<dbReference type="PANTHER" id="PTHR47331:SF1">
    <property type="entry name" value="GAG-LIKE PROTEIN"/>
    <property type="match status" value="1"/>
</dbReference>
<keyword evidence="3" id="KW-0695">RNA-directed DNA polymerase</keyword>
<keyword evidence="3" id="KW-0808">Transferase</keyword>
<name>A0AAV4X5W4_CAEEX</name>
<evidence type="ECO:0000256" key="1">
    <source>
        <dbReference type="SAM" id="Phobius"/>
    </source>
</evidence>
<sequence length="274" mass="32089">MGISDNISKRKLLSIVNSIYDPISFTSPATLLPKLLLQEAWRNKLDWDEEFTLDMQLRYRRWAKHIALIEKCRIPRRILYGNFKKLLYIYLLMLRLMGMPAVLFYDVKMKERLILGKIRKILCDLPFYPDHPIVRRLINYVHQKLQHAGVQTTLFHLRECFWIPRGWKIVREVLQKCVTWKRYTLRPMVPDGPAPLPANRINRVAAFEVTGTDLAGRACVSYEEMVTELSNVKASLMDVHLPIYDDSNELRAIKPSDFIQDIKGSETMDLDIVD</sequence>
<feature type="domain" description="Integrase zinc-binding" evidence="2">
    <location>
        <begin position="131"/>
        <end position="183"/>
    </location>
</feature>
<keyword evidence="1" id="KW-1133">Transmembrane helix</keyword>
<dbReference type="GO" id="GO:0003964">
    <property type="term" value="F:RNA-directed DNA polymerase activity"/>
    <property type="evidence" value="ECO:0007669"/>
    <property type="project" value="UniProtKB-KW"/>
</dbReference>
<dbReference type="InterPro" id="IPR008042">
    <property type="entry name" value="Retrotrans_Pao"/>
</dbReference>
<dbReference type="InterPro" id="IPR041588">
    <property type="entry name" value="Integrase_H2C2"/>
</dbReference>
<dbReference type="Proteomes" id="UP001054945">
    <property type="component" value="Unassembled WGS sequence"/>
</dbReference>
<dbReference type="Pfam" id="PF17921">
    <property type="entry name" value="Integrase_H2C2"/>
    <property type="match status" value="1"/>
</dbReference>
<keyword evidence="3" id="KW-0548">Nucleotidyltransferase</keyword>
<organism evidence="3 4">
    <name type="scientific">Caerostris extrusa</name>
    <name type="common">Bark spider</name>
    <name type="synonym">Caerostris bankana</name>
    <dbReference type="NCBI Taxonomy" id="172846"/>
    <lineage>
        <taxon>Eukaryota</taxon>
        <taxon>Metazoa</taxon>
        <taxon>Ecdysozoa</taxon>
        <taxon>Arthropoda</taxon>
        <taxon>Chelicerata</taxon>
        <taxon>Arachnida</taxon>
        <taxon>Araneae</taxon>
        <taxon>Araneomorphae</taxon>
        <taxon>Entelegynae</taxon>
        <taxon>Araneoidea</taxon>
        <taxon>Araneidae</taxon>
        <taxon>Caerostris</taxon>
    </lineage>
</organism>
<keyword evidence="4" id="KW-1185">Reference proteome</keyword>
<feature type="transmembrane region" description="Helical" evidence="1">
    <location>
        <begin position="86"/>
        <end position="105"/>
    </location>
</feature>